<evidence type="ECO:0000313" key="2">
    <source>
        <dbReference type="EMBL" id="EDV99419.1"/>
    </source>
</evidence>
<name>B4JR89_DROGR</name>
<sequence length="192" mass="22397">MSFSLWFALLISSGLISLCQGDARQTAKDIEQLYNEVLQSSLQNARERLYHLNDSNAIDKQYFHELDTIVGTENYYSTAYFIFALINRSLFNQRESDKLLLEVLPYEKISIRNFFSKVKIELLNYLASTHQNKFELMTNVTRWQTETEDTLVISYLGFPQRLQDQVPELQLMDYMKQAKSLVDGIVQSLTNI</sequence>
<dbReference type="HOGENOM" id="CLU_1327636_0_0_1"/>
<accession>B4JR89</accession>
<keyword evidence="1" id="KW-0732">Signal</keyword>
<dbReference type="AlphaFoldDB" id="B4JR89"/>
<feature type="signal peptide" evidence="1">
    <location>
        <begin position="1"/>
        <end position="21"/>
    </location>
</feature>
<dbReference type="KEGG" id="dgr:6567149"/>
<proteinExistence type="predicted"/>
<dbReference type="OrthoDB" id="7834665at2759"/>
<dbReference type="InParanoid" id="B4JR89"/>
<dbReference type="OMA" id="AFYIFAW"/>
<keyword evidence="3" id="KW-1185">Reference proteome</keyword>
<dbReference type="Proteomes" id="UP000001070">
    <property type="component" value="Unassembled WGS sequence"/>
</dbReference>
<organism evidence="3">
    <name type="scientific">Drosophila grimshawi</name>
    <name type="common">Hawaiian fruit fly</name>
    <name type="synonym">Idiomyia grimshawi</name>
    <dbReference type="NCBI Taxonomy" id="7222"/>
    <lineage>
        <taxon>Eukaryota</taxon>
        <taxon>Metazoa</taxon>
        <taxon>Ecdysozoa</taxon>
        <taxon>Arthropoda</taxon>
        <taxon>Hexapoda</taxon>
        <taxon>Insecta</taxon>
        <taxon>Pterygota</taxon>
        <taxon>Neoptera</taxon>
        <taxon>Endopterygota</taxon>
        <taxon>Diptera</taxon>
        <taxon>Brachycera</taxon>
        <taxon>Muscomorpha</taxon>
        <taxon>Ephydroidea</taxon>
        <taxon>Drosophilidae</taxon>
        <taxon>Drosophila</taxon>
        <taxon>Hawaiian Drosophila</taxon>
    </lineage>
</organism>
<feature type="chain" id="PRO_5002812709" evidence="1">
    <location>
        <begin position="22"/>
        <end position="192"/>
    </location>
</feature>
<dbReference type="PhylomeDB" id="B4JR89"/>
<dbReference type="eggNOG" id="ENOG502T9FH">
    <property type="taxonomic scope" value="Eukaryota"/>
</dbReference>
<dbReference type="FunCoup" id="B4JR89">
    <property type="interactions" value="4"/>
</dbReference>
<gene>
    <name evidence="2" type="primary">Dgri\GH13035</name>
    <name evidence="2" type="ORF">Dgri_GH13035</name>
</gene>
<reference evidence="2 3" key="1">
    <citation type="journal article" date="2007" name="Nature">
        <title>Evolution of genes and genomes on the Drosophila phylogeny.</title>
        <authorList>
            <consortium name="Drosophila 12 Genomes Consortium"/>
            <person name="Clark A.G."/>
            <person name="Eisen M.B."/>
            <person name="Smith D.R."/>
            <person name="Bergman C.M."/>
            <person name="Oliver B."/>
            <person name="Markow T.A."/>
            <person name="Kaufman T.C."/>
            <person name="Kellis M."/>
            <person name="Gelbart W."/>
            <person name="Iyer V.N."/>
            <person name="Pollard D.A."/>
            <person name="Sackton T.B."/>
            <person name="Larracuente A.M."/>
            <person name="Singh N.D."/>
            <person name="Abad J.P."/>
            <person name="Abt D.N."/>
            <person name="Adryan B."/>
            <person name="Aguade M."/>
            <person name="Akashi H."/>
            <person name="Anderson W.W."/>
            <person name="Aquadro C.F."/>
            <person name="Ardell D.H."/>
            <person name="Arguello R."/>
            <person name="Artieri C.G."/>
            <person name="Barbash D.A."/>
            <person name="Barker D."/>
            <person name="Barsanti P."/>
            <person name="Batterham P."/>
            <person name="Batzoglou S."/>
            <person name="Begun D."/>
            <person name="Bhutkar A."/>
            <person name="Blanco E."/>
            <person name="Bosak S.A."/>
            <person name="Bradley R.K."/>
            <person name="Brand A.D."/>
            <person name="Brent M.R."/>
            <person name="Brooks A.N."/>
            <person name="Brown R.H."/>
            <person name="Butlin R.K."/>
            <person name="Caggese C."/>
            <person name="Calvi B.R."/>
            <person name="Bernardo de Carvalho A."/>
            <person name="Caspi A."/>
            <person name="Castrezana S."/>
            <person name="Celniker S.E."/>
            <person name="Chang J.L."/>
            <person name="Chapple C."/>
            <person name="Chatterji S."/>
            <person name="Chinwalla A."/>
            <person name="Civetta A."/>
            <person name="Clifton S.W."/>
            <person name="Comeron J.M."/>
            <person name="Costello J.C."/>
            <person name="Coyne J.A."/>
            <person name="Daub J."/>
            <person name="David R.G."/>
            <person name="Delcher A.L."/>
            <person name="Delehaunty K."/>
            <person name="Do C.B."/>
            <person name="Ebling H."/>
            <person name="Edwards K."/>
            <person name="Eickbush T."/>
            <person name="Evans J.D."/>
            <person name="Filipski A."/>
            <person name="Findeiss S."/>
            <person name="Freyhult E."/>
            <person name="Fulton L."/>
            <person name="Fulton R."/>
            <person name="Garcia A.C."/>
            <person name="Gardiner A."/>
            <person name="Garfield D.A."/>
            <person name="Garvin B.E."/>
            <person name="Gibson G."/>
            <person name="Gilbert D."/>
            <person name="Gnerre S."/>
            <person name="Godfrey J."/>
            <person name="Good R."/>
            <person name="Gotea V."/>
            <person name="Gravely B."/>
            <person name="Greenberg A.J."/>
            <person name="Griffiths-Jones S."/>
            <person name="Gross S."/>
            <person name="Guigo R."/>
            <person name="Gustafson E.A."/>
            <person name="Haerty W."/>
            <person name="Hahn M.W."/>
            <person name="Halligan D.L."/>
            <person name="Halpern A.L."/>
            <person name="Halter G.M."/>
            <person name="Han M.V."/>
            <person name="Heger A."/>
            <person name="Hillier L."/>
            <person name="Hinrichs A.S."/>
            <person name="Holmes I."/>
            <person name="Hoskins R.A."/>
            <person name="Hubisz M.J."/>
            <person name="Hultmark D."/>
            <person name="Huntley M.A."/>
            <person name="Jaffe D.B."/>
            <person name="Jagadeeshan S."/>
            <person name="Jeck W.R."/>
            <person name="Johnson J."/>
            <person name="Jones C.D."/>
            <person name="Jordan W.C."/>
            <person name="Karpen G.H."/>
            <person name="Kataoka E."/>
            <person name="Keightley P.D."/>
            <person name="Kheradpour P."/>
            <person name="Kirkness E.F."/>
            <person name="Koerich L.B."/>
            <person name="Kristiansen K."/>
            <person name="Kudrna D."/>
            <person name="Kulathinal R.J."/>
            <person name="Kumar S."/>
            <person name="Kwok R."/>
            <person name="Lander E."/>
            <person name="Langley C.H."/>
            <person name="Lapoint R."/>
            <person name="Lazzaro B.P."/>
            <person name="Lee S.J."/>
            <person name="Levesque L."/>
            <person name="Li R."/>
            <person name="Lin C.F."/>
            <person name="Lin M.F."/>
            <person name="Lindblad-Toh K."/>
            <person name="Llopart A."/>
            <person name="Long M."/>
            <person name="Low L."/>
            <person name="Lozovsky E."/>
            <person name="Lu J."/>
            <person name="Luo M."/>
            <person name="Machado C.A."/>
            <person name="Makalowski W."/>
            <person name="Marzo M."/>
            <person name="Matsuda M."/>
            <person name="Matzkin L."/>
            <person name="McAllister B."/>
            <person name="McBride C.S."/>
            <person name="McKernan B."/>
            <person name="McKernan K."/>
            <person name="Mendez-Lago M."/>
            <person name="Minx P."/>
            <person name="Mollenhauer M.U."/>
            <person name="Montooth K."/>
            <person name="Mount S.M."/>
            <person name="Mu X."/>
            <person name="Myers E."/>
            <person name="Negre B."/>
            <person name="Newfeld S."/>
            <person name="Nielsen R."/>
            <person name="Noor M.A."/>
            <person name="O'Grady P."/>
            <person name="Pachter L."/>
            <person name="Papaceit M."/>
            <person name="Parisi M.J."/>
            <person name="Parisi M."/>
            <person name="Parts L."/>
            <person name="Pedersen J.S."/>
            <person name="Pesole G."/>
            <person name="Phillippy A.M."/>
            <person name="Ponting C.P."/>
            <person name="Pop M."/>
            <person name="Porcelli D."/>
            <person name="Powell J.R."/>
            <person name="Prohaska S."/>
            <person name="Pruitt K."/>
            <person name="Puig M."/>
            <person name="Quesneville H."/>
            <person name="Ram K.R."/>
            <person name="Rand D."/>
            <person name="Rasmussen M.D."/>
            <person name="Reed L.K."/>
            <person name="Reenan R."/>
            <person name="Reily A."/>
            <person name="Remington K.A."/>
            <person name="Rieger T.T."/>
            <person name="Ritchie M.G."/>
            <person name="Robin C."/>
            <person name="Rogers Y.H."/>
            <person name="Rohde C."/>
            <person name="Rozas J."/>
            <person name="Rubenfield M.J."/>
            <person name="Ruiz A."/>
            <person name="Russo S."/>
            <person name="Salzberg S.L."/>
            <person name="Sanchez-Gracia A."/>
            <person name="Saranga D.J."/>
            <person name="Sato H."/>
            <person name="Schaeffer S.W."/>
            <person name="Schatz M.C."/>
            <person name="Schlenke T."/>
            <person name="Schwartz R."/>
            <person name="Segarra C."/>
            <person name="Singh R.S."/>
            <person name="Sirot L."/>
            <person name="Sirota M."/>
            <person name="Sisneros N.B."/>
            <person name="Smith C.D."/>
            <person name="Smith T.F."/>
            <person name="Spieth J."/>
            <person name="Stage D.E."/>
            <person name="Stark A."/>
            <person name="Stephan W."/>
            <person name="Strausberg R.L."/>
            <person name="Strempel S."/>
            <person name="Sturgill D."/>
            <person name="Sutton G."/>
            <person name="Sutton G.G."/>
            <person name="Tao W."/>
            <person name="Teichmann S."/>
            <person name="Tobari Y.N."/>
            <person name="Tomimura Y."/>
            <person name="Tsolas J.M."/>
            <person name="Valente V.L."/>
            <person name="Venter E."/>
            <person name="Venter J.C."/>
            <person name="Vicario S."/>
            <person name="Vieira F.G."/>
            <person name="Vilella A.J."/>
            <person name="Villasante A."/>
            <person name="Walenz B."/>
            <person name="Wang J."/>
            <person name="Wasserman M."/>
            <person name="Watts T."/>
            <person name="Wilson D."/>
            <person name="Wilson R.K."/>
            <person name="Wing R.A."/>
            <person name="Wolfner M.F."/>
            <person name="Wong A."/>
            <person name="Wong G.K."/>
            <person name="Wu C.I."/>
            <person name="Wu G."/>
            <person name="Yamamoto D."/>
            <person name="Yang H.P."/>
            <person name="Yang S.P."/>
            <person name="Yorke J.A."/>
            <person name="Yoshida K."/>
            <person name="Zdobnov E."/>
            <person name="Zhang P."/>
            <person name="Zhang Y."/>
            <person name="Zimin A.V."/>
            <person name="Baldwin J."/>
            <person name="Abdouelleil A."/>
            <person name="Abdulkadir J."/>
            <person name="Abebe A."/>
            <person name="Abera B."/>
            <person name="Abreu J."/>
            <person name="Acer S.C."/>
            <person name="Aftuck L."/>
            <person name="Alexander A."/>
            <person name="An P."/>
            <person name="Anderson E."/>
            <person name="Anderson S."/>
            <person name="Arachi H."/>
            <person name="Azer M."/>
            <person name="Bachantsang P."/>
            <person name="Barry A."/>
            <person name="Bayul T."/>
            <person name="Berlin A."/>
            <person name="Bessette D."/>
            <person name="Bloom T."/>
            <person name="Blye J."/>
            <person name="Boguslavskiy L."/>
            <person name="Bonnet C."/>
            <person name="Boukhgalter B."/>
            <person name="Bourzgui I."/>
            <person name="Brown A."/>
            <person name="Cahill P."/>
            <person name="Channer S."/>
            <person name="Cheshatsang Y."/>
            <person name="Chuda L."/>
            <person name="Citroen M."/>
            <person name="Collymore A."/>
            <person name="Cooke P."/>
            <person name="Costello M."/>
            <person name="D'Aco K."/>
            <person name="Daza R."/>
            <person name="De Haan G."/>
            <person name="DeGray S."/>
            <person name="DeMaso C."/>
            <person name="Dhargay N."/>
            <person name="Dooley K."/>
            <person name="Dooley E."/>
            <person name="Doricent M."/>
            <person name="Dorje P."/>
            <person name="Dorjee K."/>
            <person name="Dupes A."/>
            <person name="Elong R."/>
            <person name="Falk J."/>
            <person name="Farina A."/>
            <person name="Faro S."/>
            <person name="Ferguson D."/>
            <person name="Fisher S."/>
            <person name="Foley C.D."/>
            <person name="Franke A."/>
            <person name="Friedrich D."/>
            <person name="Gadbois L."/>
            <person name="Gearin G."/>
            <person name="Gearin C.R."/>
            <person name="Giannoukos G."/>
            <person name="Goode T."/>
            <person name="Graham J."/>
            <person name="Grandbois E."/>
            <person name="Grewal S."/>
            <person name="Gyaltsen K."/>
            <person name="Hafez N."/>
            <person name="Hagos B."/>
            <person name="Hall J."/>
            <person name="Henson C."/>
            <person name="Hollinger A."/>
            <person name="Honan T."/>
            <person name="Huard M.D."/>
            <person name="Hughes L."/>
            <person name="Hurhula B."/>
            <person name="Husby M.E."/>
            <person name="Kamat A."/>
            <person name="Kanga B."/>
            <person name="Kashin S."/>
            <person name="Khazanovich D."/>
            <person name="Kisner P."/>
            <person name="Lance K."/>
            <person name="Lara M."/>
            <person name="Lee W."/>
            <person name="Lennon N."/>
            <person name="Letendre F."/>
            <person name="LeVine R."/>
            <person name="Lipovsky A."/>
            <person name="Liu X."/>
            <person name="Liu J."/>
            <person name="Liu S."/>
            <person name="Lokyitsang T."/>
            <person name="Lokyitsang Y."/>
            <person name="Lubonja R."/>
            <person name="Lui A."/>
            <person name="MacDonald P."/>
            <person name="Magnisalis V."/>
            <person name="Maru K."/>
            <person name="Matthews C."/>
            <person name="McCusker W."/>
            <person name="McDonough S."/>
            <person name="Mehta T."/>
            <person name="Meldrim J."/>
            <person name="Meneus L."/>
            <person name="Mihai O."/>
            <person name="Mihalev A."/>
            <person name="Mihova T."/>
            <person name="Mittelman R."/>
            <person name="Mlenga V."/>
            <person name="Montmayeur A."/>
            <person name="Mulrain L."/>
            <person name="Navidi A."/>
            <person name="Naylor J."/>
            <person name="Negash T."/>
            <person name="Nguyen T."/>
            <person name="Nguyen N."/>
            <person name="Nicol R."/>
            <person name="Norbu C."/>
            <person name="Norbu N."/>
            <person name="Novod N."/>
            <person name="O'Neill B."/>
            <person name="Osman S."/>
            <person name="Markiewicz E."/>
            <person name="Oyono O.L."/>
            <person name="Patti C."/>
            <person name="Phunkhang P."/>
            <person name="Pierre F."/>
            <person name="Priest M."/>
            <person name="Raghuraman S."/>
            <person name="Rege F."/>
            <person name="Reyes R."/>
            <person name="Rise C."/>
            <person name="Rogov P."/>
            <person name="Ross K."/>
            <person name="Ryan E."/>
            <person name="Settipalli S."/>
            <person name="Shea T."/>
            <person name="Sherpa N."/>
            <person name="Shi L."/>
            <person name="Shih D."/>
            <person name="Sparrow T."/>
            <person name="Spaulding J."/>
            <person name="Stalker J."/>
            <person name="Stange-Thomann N."/>
            <person name="Stavropoulos S."/>
            <person name="Stone C."/>
            <person name="Strader C."/>
            <person name="Tesfaye S."/>
            <person name="Thomson T."/>
            <person name="Thoulutsang Y."/>
            <person name="Thoulutsang D."/>
            <person name="Topham K."/>
            <person name="Topping I."/>
            <person name="Tsamla T."/>
            <person name="Vassiliev H."/>
            <person name="Vo A."/>
            <person name="Wangchuk T."/>
            <person name="Wangdi T."/>
            <person name="Weiand M."/>
            <person name="Wilkinson J."/>
            <person name="Wilson A."/>
            <person name="Yadav S."/>
            <person name="Young G."/>
            <person name="Yu Q."/>
            <person name="Zembek L."/>
            <person name="Zhong D."/>
            <person name="Zimmer A."/>
            <person name="Zwirko Z."/>
            <person name="Jaffe D.B."/>
            <person name="Alvarez P."/>
            <person name="Brockman W."/>
            <person name="Butler J."/>
            <person name="Chin C."/>
            <person name="Gnerre S."/>
            <person name="Grabherr M."/>
            <person name="Kleber M."/>
            <person name="Mauceli E."/>
            <person name="MacCallum I."/>
        </authorList>
    </citation>
    <scope>NUCLEOTIDE SEQUENCE [LARGE SCALE GENOMIC DNA]</scope>
    <source>
        <strain evidence="3">Tucson 15287-2541.00</strain>
    </source>
</reference>
<evidence type="ECO:0000256" key="1">
    <source>
        <dbReference type="SAM" id="SignalP"/>
    </source>
</evidence>
<dbReference type="GO" id="GO:0045087">
    <property type="term" value="P:innate immune response"/>
    <property type="evidence" value="ECO:0007669"/>
    <property type="project" value="EnsemblMetazoa"/>
</dbReference>
<protein>
    <submittedName>
        <fullName evidence="2">GH13035</fullName>
    </submittedName>
</protein>
<evidence type="ECO:0000313" key="3">
    <source>
        <dbReference type="Proteomes" id="UP000001070"/>
    </source>
</evidence>
<dbReference type="STRING" id="7222.B4JR89"/>
<dbReference type="EMBL" id="CH916372">
    <property type="protein sequence ID" value="EDV99419.1"/>
    <property type="molecule type" value="Genomic_DNA"/>
</dbReference>